<name>A0ABT3JUH5_9XANT</name>
<feature type="domain" description="EF-hand" evidence="1">
    <location>
        <begin position="42"/>
        <end position="67"/>
    </location>
</feature>
<dbReference type="InterPro" id="IPR002048">
    <property type="entry name" value="EF_hand_dom"/>
</dbReference>
<evidence type="ECO:0000313" key="3">
    <source>
        <dbReference type="Proteomes" id="UP001209922"/>
    </source>
</evidence>
<dbReference type="RefSeq" id="WP_265127115.1">
    <property type="nucleotide sequence ID" value="NZ_JAPCHY010000004.1"/>
</dbReference>
<organism evidence="2 3">
    <name type="scientific">Xanthomonas chitinilytica</name>
    <dbReference type="NCBI Taxonomy" id="2989819"/>
    <lineage>
        <taxon>Bacteria</taxon>
        <taxon>Pseudomonadati</taxon>
        <taxon>Pseudomonadota</taxon>
        <taxon>Gammaproteobacteria</taxon>
        <taxon>Lysobacterales</taxon>
        <taxon>Lysobacteraceae</taxon>
        <taxon>Xanthomonas</taxon>
    </lineage>
</organism>
<sequence>MILRGGFTRRRKALLIIVLVVLAWLGYAWFSGIAITRGLESRDMDWDGDGTVSRSEVLQAFHAVVVEDAQEGNRHCRTFSWRRSGEQIRVDCRTVFKEAGQP</sequence>
<gene>
    <name evidence="2" type="ORF">OK345_06545</name>
</gene>
<keyword evidence="3" id="KW-1185">Reference proteome</keyword>
<dbReference type="Proteomes" id="UP001209922">
    <property type="component" value="Unassembled WGS sequence"/>
</dbReference>
<proteinExistence type="predicted"/>
<comment type="caution">
    <text evidence="2">The sequence shown here is derived from an EMBL/GenBank/DDBJ whole genome shotgun (WGS) entry which is preliminary data.</text>
</comment>
<dbReference type="PROSITE" id="PS50222">
    <property type="entry name" value="EF_HAND_2"/>
    <property type="match status" value="1"/>
</dbReference>
<accession>A0ABT3JUH5</accession>
<evidence type="ECO:0000259" key="1">
    <source>
        <dbReference type="PROSITE" id="PS50222"/>
    </source>
</evidence>
<protein>
    <submittedName>
        <fullName evidence="2">EF-hand domain-containing protein</fullName>
    </submittedName>
</protein>
<dbReference type="EMBL" id="JAPCHY010000004">
    <property type="protein sequence ID" value="MCW4472157.1"/>
    <property type="molecule type" value="Genomic_DNA"/>
</dbReference>
<reference evidence="2 3" key="1">
    <citation type="submission" date="2022-10" db="EMBL/GenBank/DDBJ databases">
        <title>Xanthomonas sp. H13-6.</title>
        <authorList>
            <person name="Liu X."/>
            <person name="Deng Z."/>
            <person name="Jiang Y."/>
            <person name="Yu T."/>
            <person name="Ai J."/>
        </authorList>
    </citation>
    <scope>NUCLEOTIDE SEQUENCE [LARGE SCALE GENOMIC DNA]</scope>
    <source>
        <strain evidence="2 3">H13-6</strain>
    </source>
</reference>
<evidence type="ECO:0000313" key="2">
    <source>
        <dbReference type="EMBL" id="MCW4472157.1"/>
    </source>
</evidence>